<dbReference type="AlphaFoldDB" id="A0AAN8L0R1"/>
<evidence type="ECO:0000313" key="2">
    <source>
        <dbReference type="Proteomes" id="UP001356427"/>
    </source>
</evidence>
<dbReference type="SUPFAM" id="SSF158997">
    <property type="entry name" value="Trm112p-like"/>
    <property type="match status" value="1"/>
</dbReference>
<dbReference type="PANTHER" id="PTHR12773">
    <property type="entry name" value="UPF0315 PROTEIN-RELATED"/>
    <property type="match status" value="1"/>
</dbReference>
<organism evidence="1 2">
    <name type="scientific">Coregonus suidteri</name>
    <dbReference type="NCBI Taxonomy" id="861788"/>
    <lineage>
        <taxon>Eukaryota</taxon>
        <taxon>Metazoa</taxon>
        <taxon>Chordata</taxon>
        <taxon>Craniata</taxon>
        <taxon>Vertebrata</taxon>
        <taxon>Euteleostomi</taxon>
        <taxon>Actinopterygii</taxon>
        <taxon>Neopterygii</taxon>
        <taxon>Teleostei</taxon>
        <taxon>Protacanthopterygii</taxon>
        <taxon>Salmoniformes</taxon>
        <taxon>Salmonidae</taxon>
        <taxon>Coregoninae</taxon>
        <taxon>Coregonus</taxon>
    </lineage>
</organism>
<dbReference type="Gene3D" id="2.20.25.10">
    <property type="match status" value="1"/>
</dbReference>
<dbReference type="GO" id="GO:0030488">
    <property type="term" value="P:tRNA methylation"/>
    <property type="evidence" value="ECO:0007669"/>
    <property type="project" value="TreeGrafter"/>
</dbReference>
<dbReference type="GO" id="GO:0070476">
    <property type="term" value="P:rRNA (guanine-N7)-methylation"/>
    <property type="evidence" value="ECO:0007669"/>
    <property type="project" value="TreeGrafter"/>
</dbReference>
<accession>A0AAN8L0R1</accession>
<dbReference type="InterPro" id="IPR039127">
    <property type="entry name" value="Trm112"/>
</dbReference>
<gene>
    <name evidence="1" type="ORF">J4Q44_G00311960</name>
</gene>
<dbReference type="EMBL" id="JAGTTL010000030">
    <property type="protein sequence ID" value="KAK6298141.1"/>
    <property type="molecule type" value="Genomic_DNA"/>
</dbReference>
<comment type="caution">
    <text evidence="1">The sequence shown here is derived from an EMBL/GenBank/DDBJ whole genome shotgun (WGS) entry which is preliminary data.</text>
</comment>
<dbReference type="GO" id="GO:0046982">
    <property type="term" value="F:protein heterodimerization activity"/>
    <property type="evidence" value="ECO:0007669"/>
    <property type="project" value="InterPro"/>
</dbReference>
<evidence type="ECO:0000313" key="1">
    <source>
        <dbReference type="EMBL" id="KAK6298141.1"/>
    </source>
</evidence>
<name>A0AAN8L0R1_9TELE</name>
<evidence type="ECO:0008006" key="3">
    <source>
        <dbReference type="Google" id="ProtNLM"/>
    </source>
</evidence>
<proteinExistence type="predicted"/>
<keyword evidence="2" id="KW-1185">Reference proteome</keyword>
<dbReference type="PANTHER" id="PTHR12773:SF0">
    <property type="entry name" value="MULTIFUNCTIONAL METHYLTRANSFERASE SUBUNIT TRM112-LIKE PROTEIN"/>
    <property type="match status" value="1"/>
</dbReference>
<protein>
    <recommendedName>
        <fullName evidence="3">Multifunctional methyltransferase subunit TRM112-like protein</fullName>
    </recommendedName>
</protein>
<sequence length="84" mass="9256">MIPKLDWSALVQAADGLGHLQGSPAELVTDYEKNEDFLHKVEVQEGCLECPESGREFPISQGAPNMLLDEDEAWRRGVGGQENC</sequence>
<reference evidence="1 2" key="1">
    <citation type="submission" date="2021-04" db="EMBL/GenBank/DDBJ databases">
        <authorList>
            <person name="De Guttry C."/>
            <person name="Zahm M."/>
            <person name="Klopp C."/>
            <person name="Cabau C."/>
            <person name="Louis A."/>
            <person name="Berthelot C."/>
            <person name="Parey E."/>
            <person name="Roest Crollius H."/>
            <person name="Montfort J."/>
            <person name="Robinson-Rechavi M."/>
            <person name="Bucao C."/>
            <person name="Bouchez O."/>
            <person name="Gislard M."/>
            <person name="Lluch J."/>
            <person name="Milhes M."/>
            <person name="Lampietro C."/>
            <person name="Lopez Roques C."/>
            <person name="Donnadieu C."/>
            <person name="Braasch I."/>
            <person name="Desvignes T."/>
            <person name="Postlethwait J."/>
            <person name="Bobe J."/>
            <person name="Wedekind C."/>
            <person name="Guiguen Y."/>
        </authorList>
    </citation>
    <scope>NUCLEOTIDE SEQUENCE [LARGE SCALE GENOMIC DNA]</scope>
    <source>
        <strain evidence="1">Cs_M1</strain>
        <tissue evidence="1">Blood</tissue>
    </source>
</reference>
<dbReference type="Proteomes" id="UP001356427">
    <property type="component" value="Unassembled WGS sequence"/>
</dbReference>